<dbReference type="InterPro" id="IPR020476">
    <property type="entry name" value="Nudix_hydrolase"/>
</dbReference>
<keyword evidence="4" id="KW-0460">Magnesium</keyword>
<dbReference type="PROSITE" id="PS51462">
    <property type="entry name" value="NUDIX"/>
    <property type="match status" value="1"/>
</dbReference>
<evidence type="ECO:0000256" key="4">
    <source>
        <dbReference type="ARBA" id="ARBA00022842"/>
    </source>
</evidence>
<feature type="domain" description="Nudix hydrolase" evidence="6">
    <location>
        <begin position="7"/>
        <end position="144"/>
    </location>
</feature>
<dbReference type="EMBL" id="CP001618">
    <property type="protein sequence ID" value="ACQ79793.1"/>
    <property type="molecule type" value="Genomic_DNA"/>
</dbReference>
<dbReference type="PRINTS" id="PR00502">
    <property type="entry name" value="NUDIXFAMILY"/>
</dbReference>
<comment type="cofactor">
    <cofactor evidence="1">
        <name>Mg(2+)</name>
        <dbReference type="ChEBI" id="CHEBI:18420"/>
    </cofactor>
</comment>
<gene>
    <name evidence="7" type="ordered locus">Bcav_1537</name>
</gene>
<dbReference type="PANTHER" id="PTHR43046">
    <property type="entry name" value="GDP-MANNOSE MANNOSYL HYDROLASE"/>
    <property type="match status" value="1"/>
</dbReference>
<dbReference type="HOGENOM" id="CLU_037162_18_2_11"/>
<evidence type="ECO:0000256" key="5">
    <source>
        <dbReference type="RuleBase" id="RU003476"/>
    </source>
</evidence>
<sequence length="148" mass="16298">MHFSEYDTRLAAYAVIVDESGGAERILLTWFNGGTSGLRPCWSLPGGGVEYDESLEEAVVREAKEESGYDVELGVPLVTSTFTDATGERPYKAVRILYTATVVGGTLGTLEVGGTTDRAEWRDLDRVAEEPRADVVRIGIRAWRDRVR</sequence>
<dbReference type="eggNOG" id="COG1051">
    <property type="taxonomic scope" value="Bacteria"/>
</dbReference>
<evidence type="ECO:0000256" key="3">
    <source>
        <dbReference type="ARBA" id="ARBA00022801"/>
    </source>
</evidence>
<dbReference type="Pfam" id="PF00293">
    <property type="entry name" value="NUDIX"/>
    <property type="match status" value="1"/>
</dbReference>
<dbReference type="PANTHER" id="PTHR43046:SF12">
    <property type="entry name" value="GDP-MANNOSE MANNOSYL HYDROLASE"/>
    <property type="match status" value="1"/>
</dbReference>
<evidence type="ECO:0000256" key="2">
    <source>
        <dbReference type="ARBA" id="ARBA00005582"/>
    </source>
</evidence>
<comment type="similarity">
    <text evidence="2 5">Belongs to the Nudix hydrolase family.</text>
</comment>
<dbReference type="PROSITE" id="PS00893">
    <property type="entry name" value="NUDIX_BOX"/>
    <property type="match status" value="1"/>
</dbReference>
<organism evidence="7 8">
    <name type="scientific">Beutenbergia cavernae (strain ATCC BAA-8 / DSM 12333 / CCUG 43141 / JCM 11478 / NBRC 16432 / NCIMB 13614 / HKI 0122)</name>
    <dbReference type="NCBI Taxonomy" id="471853"/>
    <lineage>
        <taxon>Bacteria</taxon>
        <taxon>Bacillati</taxon>
        <taxon>Actinomycetota</taxon>
        <taxon>Actinomycetes</taxon>
        <taxon>Micrococcales</taxon>
        <taxon>Beutenbergiaceae</taxon>
        <taxon>Beutenbergia</taxon>
    </lineage>
</organism>
<reference evidence="7 8" key="1">
    <citation type="journal article" date="2009" name="Stand. Genomic Sci.">
        <title>Complete genome sequence of Beutenbergia cavernae type strain (HKI 0122).</title>
        <authorList>
            <person name="Land M."/>
            <person name="Pukall R."/>
            <person name="Abt B."/>
            <person name="Goker M."/>
            <person name="Rohde M."/>
            <person name="Glavina Del Rio T."/>
            <person name="Tice H."/>
            <person name="Copeland A."/>
            <person name="Cheng J.F."/>
            <person name="Lucas S."/>
            <person name="Chen F."/>
            <person name="Nolan M."/>
            <person name="Bruce D."/>
            <person name="Goodwin L."/>
            <person name="Pitluck S."/>
            <person name="Ivanova N."/>
            <person name="Mavromatis K."/>
            <person name="Ovchinnikova G."/>
            <person name="Pati A."/>
            <person name="Chen A."/>
            <person name="Palaniappan K."/>
            <person name="Hauser L."/>
            <person name="Chang Y.J."/>
            <person name="Jefferies C.C."/>
            <person name="Saunders E."/>
            <person name="Brettin T."/>
            <person name="Detter J.C."/>
            <person name="Han C."/>
            <person name="Chain P."/>
            <person name="Bristow J."/>
            <person name="Eisen J.A."/>
            <person name="Markowitz V."/>
            <person name="Hugenholtz P."/>
            <person name="Kyrpides N.C."/>
            <person name="Klenk H.P."/>
            <person name="Lapidus A."/>
        </authorList>
    </citation>
    <scope>NUCLEOTIDE SEQUENCE [LARGE SCALE GENOMIC DNA]</scope>
    <source>
        <strain evidence="8">ATCC BAA-8 / DSM 12333 / NBRC 16432</strain>
    </source>
</reference>
<dbReference type="SUPFAM" id="SSF55811">
    <property type="entry name" value="Nudix"/>
    <property type="match status" value="1"/>
</dbReference>
<dbReference type="STRING" id="471853.Bcav_1537"/>
<evidence type="ECO:0000313" key="8">
    <source>
        <dbReference type="Proteomes" id="UP000007962"/>
    </source>
</evidence>
<dbReference type="Gene3D" id="3.90.79.10">
    <property type="entry name" value="Nucleoside Triphosphate Pyrophosphohydrolase"/>
    <property type="match status" value="1"/>
</dbReference>
<dbReference type="InterPro" id="IPR020084">
    <property type="entry name" value="NUDIX_hydrolase_CS"/>
</dbReference>
<keyword evidence="3 5" id="KW-0378">Hydrolase</keyword>
<proteinExistence type="inferred from homology"/>
<dbReference type="CDD" id="cd02883">
    <property type="entry name" value="NUDIX_Hydrolase"/>
    <property type="match status" value="1"/>
</dbReference>
<dbReference type="InterPro" id="IPR000086">
    <property type="entry name" value="NUDIX_hydrolase_dom"/>
</dbReference>
<evidence type="ECO:0000313" key="7">
    <source>
        <dbReference type="EMBL" id="ACQ79793.1"/>
    </source>
</evidence>
<dbReference type="AlphaFoldDB" id="C5C394"/>
<dbReference type="Proteomes" id="UP000007962">
    <property type="component" value="Chromosome"/>
</dbReference>
<evidence type="ECO:0000259" key="6">
    <source>
        <dbReference type="PROSITE" id="PS51462"/>
    </source>
</evidence>
<dbReference type="RefSeq" id="WP_015882033.1">
    <property type="nucleotide sequence ID" value="NC_012669.1"/>
</dbReference>
<dbReference type="InterPro" id="IPR015797">
    <property type="entry name" value="NUDIX_hydrolase-like_dom_sf"/>
</dbReference>
<keyword evidence="8" id="KW-1185">Reference proteome</keyword>
<name>C5C394_BEUC1</name>
<dbReference type="KEGG" id="bcv:Bcav_1537"/>
<dbReference type="GO" id="GO:0016787">
    <property type="term" value="F:hydrolase activity"/>
    <property type="evidence" value="ECO:0007669"/>
    <property type="project" value="UniProtKB-KW"/>
</dbReference>
<evidence type="ECO:0000256" key="1">
    <source>
        <dbReference type="ARBA" id="ARBA00001946"/>
    </source>
</evidence>
<protein>
    <submittedName>
        <fullName evidence="7">NUDIX hydrolase</fullName>
    </submittedName>
</protein>
<dbReference type="OrthoDB" id="9804442at2"/>
<accession>C5C394</accession>